<proteinExistence type="predicted"/>
<evidence type="ECO:0000313" key="1">
    <source>
        <dbReference type="EMBL" id="RXI52680.1"/>
    </source>
</evidence>
<evidence type="ECO:0000313" key="2">
    <source>
        <dbReference type="Proteomes" id="UP000290273"/>
    </source>
</evidence>
<name>A0ABY0EQ62_CLOTA</name>
<dbReference type="EMBL" id="QMAU01000049">
    <property type="protein sequence ID" value="RXI52680.1"/>
    <property type="molecule type" value="Genomic_DNA"/>
</dbReference>
<comment type="caution">
    <text evidence="1">The sequence shown here is derived from an EMBL/GenBank/DDBJ whole genome shotgun (WGS) entry which is preliminary data.</text>
</comment>
<sequence>MSYKLEVIKKTNGEKYTFKRLFLSADVDRRIDMGATQATFKISNNAPMKLTNFGGIDGIIDNSNRVNFYWNDEPQFTGTIKNYNIKSSEEIIEVIARDDYSKLLKPIDPGVPYLIYKDIMASDMVLDLCKRAGLKVQIKKDEIQDYKIEKEMKIKYDTQFSDVVEEAITTMESKGIMNKEGILVIGKPYPNYLASDVPNNINYNWYYEDFIKIADADSKRNTDTMYSRLLVKYNEKIYNVYEEPKMKKYLGGENRFTEVETVLADTEIKRRRIANKQFLDMWRRNTNLDIIATKANPKLKLRDVVRTKIKDDYLGHYMVVGIHTSFTPDSVNDQIALEGMRENTSLAVLSTGNYTIEGKKKGSNKNETYEDVKENVLESFNIDKTGKIKLGFADIEKQPYLEVKAFLNSLLETKHYDLVIQDPNKSFYGYKQQILGDSENIITKTGLNSCQSITYSGWSGQPEYFKITKPMPGRWYVYLQSDTSEEYKANISVNMPWKKVKIDEV</sequence>
<protein>
    <submittedName>
        <fullName evidence="1">Uncharacterized protein</fullName>
    </submittedName>
</protein>
<dbReference type="RefSeq" id="WP_023437979.1">
    <property type="nucleotide sequence ID" value="NZ_CASHSW010000023.1"/>
</dbReference>
<reference evidence="1 2" key="1">
    <citation type="submission" date="2018-06" db="EMBL/GenBank/DDBJ databases">
        <title>Genome conservation of Clostridium tetani.</title>
        <authorList>
            <person name="Bruggemann H."/>
            <person name="Popoff M.R."/>
        </authorList>
    </citation>
    <scope>NUCLEOTIDE SEQUENCE [LARGE SCALE GENOMIC DNA]</scope>
    <source>
        <strain evidence="1 2">63.05</strain>
    </source>
</reference>
<dbReference type="SUPFAM" id="SSF69279">
    <property type="entry name" value="Phage tail proteins"/>
    <property type="match status" value="1"/>
</dbReference>
<dbReference type="Proteomes" id="UP000290273">
    <property type="component" value="Unassembled WGS sequence"/>
</dbReference>
<accession>A0ABY0EQ62</accession>
<gene>
    <name evidence="1" type="ORF">DP131_12250</name>
</gene>
<organism evidence="1 2">
    <name type="scientific">Clostridium tetani</name>
    <dbReference type="NCBI Taxonomy" id="1513"/>
    <lineage>
        <taxon>Bacteria</taxon>
        <taxon>Bacillati</taxon>
        <taxon>Bacillota</taxon>
        <taxon>Clostridia</taxon>
        <taxon>Eubacteriales</taxon>
        <taxon>Clostridiaceae</taxon>
        <taxon>Clostridium</taxon>
    </lineage>
</organism>